<evidence type="ECO:0000313" key="2">
    <source>
        <dbReference type="EMBL" id="MFC4333662.1"/>
    </source>
</evidence>
<keyword evidence="1" id="KW-1133">Transmembrane helix</keyword>
<feature type="transmembrane region" description="Helical" evidence="1">
    <location>
        <begin position="84"/>
        <end position="102"/>
    </location>
</feature>
<keyword evidence="3" id="KW-1185">Reference proteome</keyword>
<reference evidence="3" key="1">
    <citation type="journal article" date="2019" name="Int. J. Syst. Evol. Microbiol.">
        <title>The Global Catalogue of Microorganisms (GCM) 10K type strain sequencing project: providing services to taxonomists for standard genome sequencing and annotation.</title>
        <authorList>
            <consortium name="The Broad Institute Genomics Platform"/>
            <consortium name="The Broad Institute Genome Sequencing Center for Infectious Disease"/>
            <person name="Wu L."/>
            <person name="Ma J."/>
        </authorList>
    </citation>
    <scope>NUCLEOTIDE SEQUENCE [LARGE SCALE GENOMIC DNA]</scope>
    <source>
        <strain evidence="3">IBRC-M 10908</strain>
    </source>
</reference>
<keyword evidence="1" id="KW-0812">Transmembrane</keyword>
<accession>A0ABV8TT84</accession>
<dbReference type="EMBL" id="JBHSDK010000001">
    <property type="protein sequence ID" value="MFC4333662.1"/>
    <property type="molecule type" value="Genomic_DNA"/>
</dbReference>
<feature type="transmembrane region" description="Helical" evidence="1">
    <location>
        <begin position="52"/>
        <end position="72"/>
    </location>
</feature>
<proteinExistence type="predicted"/>
<evidence type="ECO:0000256" key="1">
    <source>
        <dbReference type="SAM" id="Phobius"/>
    </source>
</evidence>
<gene>
    <name evidence="2" type="ORF">ACFPET_00415</name>
</gene>
<evidence type="ECO:0000313" key="3">
    <source>
        <dbReference type="Proteomes" id="UP001595823"/>
    </source>
</evidence>
<dbReference type="RefSeq" id="WP_380617399.1">
    <property type="nucleotide sequence ID" value="NZ_JBHSDK010000001.1"/>
</dbReference>
<dbReference type="Proteomes" id="UP001595823">
    <property type="component" value="Unassembled WGS sequence"/>
</dbReference>
<feature type="transmembrane region" description="Helical" evidence="1">
    <location>
        <begin position="114"/>
        <end position="141"/>
    </location>
</feature>
<protein>
    <submittedName>
        <fullName evidence="2">Uncharacterized protein</fullName>
    </submittedName>
</protein>
<comment type="caution">
    <text evidence="2">The sequence shown here is derived from an EMBL/GenBank/DDBJ whole genome shotgun (WGS) entry which is preliminary data.</text>
</comment>
<organism evidence="2 3">
    <name type="scientific">Salininema proteolyticum</name>
    <dbReference type="NCBI Taxonomy" id="1607685"/>
    <lineage>
        <taxon>Bacteria</taxon>
        <taxon>Bacillati</taxon>
        <taxon>Actinomycetota</taxon>
        <taxon>Actinomycetes</taxon>
        <taxon>Glycomycetales</taxon>
        <taxon>Glycomycetaceae</taxon>
        <taxon>Salininema</taxon>
    </lineage>
</organism>
<sequence>MSDNDTRPAWLPRHWVSILLLFLGLAAANYAARWFQNSDLPDWATSESGITALLVVTAILVLVPVLAGAHWAYHYPQREIVPDVLPTILAACLWSVLVNPVITPGGSFLDLNAILSSFVVTFATWSVGAYVGYLVMVASGFDRHGRELRKTEKTFARKAGLAK</sequence>
<feature type="transmembrane region" description="Helical" evidence="1">
    <location>
        <begin position="12"/>
        <end position="32"/>
    </location>
</feature>
<keyword evidence="1" id="KW-0472">Membrane</keyword>
<name>A0ABV8TT84_9ACTN</name>